<evidence type="ECO:0000256" key="1">
    <source>
        <dbReference type="ARBA" id="ARBA00004127"/>
    </source>
</evidence>
<reference evidence="7" key="1">
    <citation type="submission" date="2021-05" db="EMBL/GenBank/DDBJ databases">
        <authorList>
            <person name="Pietrasiak N."/>
            <person name="Ward R."/>
            <person name="Stajich J.E."/>
            <person name="Kurbessoian T."/>
        </authorList>
    </citation>
    <scope>NUCLEOTIDE SEQUENCE</scope>
    <source>
        <strain evidence="7">HA4357-MV3</strain>
    </source>
</reference>
<evidence type="ECO:0000259" key="6">
    <source>
        <dbReference type="Pfam" id="PF06803"/>
    </source>
</evidence>
<dbReference type="InterPro" id="IPR010652">
    <property type="entry name" value="DUF1232"/>
</dbReference>
<dbReference type="AlphaFoldDB" id="A0A9E3H6H5"/>
<organism evidence="7 8">
    <name type="scientific">Pelatocladus maniniholoensis HA4357-MV3</name>
    <dbReference type="NCBI Taxonomy" id="1117104"/>
    <lineage>
        <taxon>Bacteria</taxon>
        <taxon>Bacillati</taxon>
        <taxon>Cyanobacteriota</taxon>
        <taxon>Cyanophyceae</taxon>
        <taxon>Nostocales</taxon>
        <taxon>Nostocaceae</taxon>
        <taxon>Pelatocladus</taxon>
    </lineage>
</organism>
<sequence>MKFSIQSLYNWYRDLIRNSKYRWWVILGTLLYFVSPFDIIPDFFPIVGEIDDVFLLTLLVTEVSGLVIEGFKARRGTVDANVDTQATDTTQDSTSSATVDVDAVSVK</sequence>
<dbReference type="EMBL" id="JAHHHW010000073">
    <property type="protein sequence ID" value="MBW4431648.1"/>
    <property type="molecule type" value="Genomic_DNA"/>
</dbReference>
<gene>
    <name evidence="7" type="ORF">KME28_07945</name>
</gene>
<evidence type="ECO:0000256" key="5">
    <source>
        <dbReference type="SAM" id="Phobius"/>
    </source>
</evidence>
<feature type="transmembrane region" description="Helical" evidence="5">
    <location>
        <begin position="53"/>
        <end position="71"/>
    </location>
</feature>
<name>A0A9E3H6H5_9NOST</name>
<evidence type="ECO:0000256" key="4">
    <source>
        <dbReference type="ARBA" id="ARBA00023136"/>
    </source>
</evidence>
<reference evidence="7" key="2">
    <citation type="journal article" date="2022" name="Microbiol. Resour. Announc.">
        <title>Metagenome Sequencing to Explore Phylogenomics of Terrestrial Cyanobacteria.</title>
        <authorList>
            <person name="Ward R.D."/>
            <person name="Stajich J.E."/>
            <person name="Johansen J.R."/>
            <person name="Huntemann M."/>
            <person name="Clum A."/>
            <person name="Foster B."/>
            <person name="Foster B."/>
            <person name="Roux S."/>
            <person name="Palaniappan K."/>
            <person name="Varghese N."/>
            <person name="Mukherjee S."/>
            <person name="Reddy T.B.K."/>
            <person name="Daum C."/>
            <person name="Copeland A."/>
            <person name="Chen I.A."/>
            <person name="Ivanova N.N."/>
            <person name="Kyrpides N.C."/>
            <person name="Shapiro N."/>
            <person name="Eloe-Fadrosh E.A."/>
            <person name="Pietrasiak N."/>
        </authorList>
    </citation>
    <scope>NUCLEOTIDE SEQUENCE</scope>
    <source>
        <strain evidence="7">HA4357-MV3</strain>
    </source>
</reference>
<dbReference type="Proteomes" id="UP000813215">
    <property type="component" value="Unassembled WGS sequence"/>
</dbReference>
<keyword evidence="4 5" id="KW-0472">Membrane</keyword>
<comment type="subcellular location">
    <subcellularLocation>
        <location evidence="1">Endomembrane system</location>
        <topology evidence="1">Multi-pass membrane protein</topology>
    </subcellularLocation>
</comment>
<feature type="domain" description="DUF1232" evidence="6">
    <location>
        <begin position="22"/>
        <end position="58"/>
    </location>
</feature>
<keyword evidence="2 5" id="KW-0812">Transmembrane</keyword>
<feature type="transmembrane region" description="Helical" evidence="5">
    <location>
        <begin position="21"/>
        <end position="41"/>
    </location>
</feature>
<evidence type="ECO:0000313" key="8">
    <source>
        <dbReference type="Proteomes" id="UP000813215"/>
    </source>
</evidence>
<evidence type="ECO:0000256" key="2">
    <source>
        <dbReference type="ARBA" id="ARBA00022692"/>
    </source>
</evidence>
<accession>A0A9E3H6H5</accession>
<proteinExistence type="predicted"/>
<comment type="caution">
    <text evidence="7">The sequence shown here is derived from an EMBL/GenBank/DDBJ whole genome shotgun (WGS) entry which is preliminary data.</text>
</comment>
<dbReference type="Pfam" id="PF06803">
    <property type="entry name" value="DUF1232"/>
    <property type="match status" value="1"/>
</dbReference>
<keyword evidence="3 5" id="KW-1133">Transmembrane helix</keyword>
<dbReference type="GO" id="GO:0012505">
    <property type="term" value="C:endomembrane system"/>
    <property type="evidence" value="ECO:0007669"/>
    <property type="project" value="UniProtKB-SubCell"/>
</dbReference>
<evidence type="ECO:0000256" key="3">
    <source>
        <dbReference type="ARBA" id="ARBA00022989"/>
    </source>
</evidence>
<evidence type="ECO:0000313" key="7">
    <source>
        <dbReference type="EMBL" id="MBW4431648.1"/>
    </source>
</evidence>
<protein>
    <submittedName>
        <fullName evidence="7">DUF1232 domain-containing protein</fullName>
    </submittedName>
</protein>